<gene>
    <name evidence="4" type="ORF">FKR81_32240</name>
</gene>
<dbReference type="OrthoDB" id="8663148at2"/>
<dbReference type="InterPro" id="IPR050490">
    <property type="entry name" value="Bact_solute-bd_prot1"/>
</dbReference>
<dbReference type="AlphaFoldDB" id="A0A563EK45"/>
<evidence type="ECO:0000313" key="5">
    <source>
        <dbReference type="Proteomes" id="UP000316639"/>
    </source>
</evidence>
<dbReference type="PANTHER" id="PTHR43649:SF29">
    <property type="entry name" value="OSMOPROTECTIVE COMPOUNDS-BINDING PROTEIN GGTB"/>
    <property type="match status" value="1"/>
</dbReference>
<reference evidence="4 5" key="1">
    <citation type="submission" date="2019-07" db="EMBL/GenBank/DDBJ databases">
        <title>Lentzea xizangensis sp. nov., isolated from Qinghai-Tibetan Plateau Soils.</title>
        <authorList>
            <person name="Huang J."/>
        </authorList>
    </citation>
    <scope>NUCLEOTIDE SEQUENCE [LARGE SCALE GENOMIC DNA]</scope>
    <source>
        <strain evidence="4 5">FXJ1.1311</strain>
    </source>
</reference>
<dbReference type="PANTHER" id="PTHR43649">
    <property type="entry name" value="ARABINOSE-BINDING PROTEIN-RELATED"/>
    <property type="match status" value="1"/>
</dbReference>
<evidence type="ECO:0000256" key="1">
    <source>
        <dbReference type="ARBA" id="ARBA00008520"/>
    </source>
</evidence>
<dbReference type="Gene3D" id="3.40.190.10">
    <property type="entry name" value="Periplasmic binding protein-like II"/>
    <property type="match status" value="1"/>
</dbReference>
<dbReference type="Pfam" id="PF01547">
    <property type="entry name" value="SBP_bac_1"/>
    <property type="match status" value="1"/>
</dbReference>
<dbReference type="EMBL" id="VOBR01000026">
    <property type="protein sequence ID" value="TWP47387.1"/>
    <property type="molecule type" value="Genomic_DNA"/>
</dbReference>
<dbReference type="SUPFAM" id="SSF53850">
    <property type="entry name" value="Periplasmic binding protein-like II"/>
    <property type="match status" value="1"/>
</dbReference>
<feature type="region of interest" description="Disordered" evidence="3">
    <location>
        <begin position="1"/>
        <end position="34"/>
    </location>
</feature>
<feature type="compositionally biased region" description="Basic residues" evidence="3">
    <location>
        <begin position="23"/>
        <end position="34"/>
    </location>
</feature>
<comment type="similarity">
    <text evidence="1">Belongs to the bacterial solute-binding protein 1 family.</text>
</comment>
<dbReference type="Proteomes" id="UP000316639">
    <property type="component" value="Unassembled WGS sequence"/>
</dbReference>
<evidence type="ECO:0000313" key="4">
    <source>
        <dbReference type="EMBL" id="TWP47387.1"/>
    </source>
</evidence>
<evidence type="ECO:0000256" key="3">
    <source>
        <dbReference type="SAM" id="MobiDB-lite"/>
    </source>
</evidence>
<sequence length="456" mass="49011">MGGAAAPPRPAGRHGRAGAGRPARPRGGHRGQRRGGRVIGRRLVLTAPLALAACGVTTGGPVRVAVTWSGWELGRFRLVLKAFEREYGVSTEVVGLGDDISAVLGSRRGGAVDVVMLPQIWAVHGLGDRLAPLDRFVPPSRFPLAWRNILTHEGAVRGIPFKVAHKSVVWYRKDLFERRGEQPPRTWSDWIGLNRRLADSGTAPLALAGADGWVLSDFFENVLYGLDQDTYLSLADKTENAWRSSQVVDAFREVGRMWSPQGALSGEAGGALLTQAESAVVDHFLTGRAAMVAGADFTYPVIQRHRGADLTGRWLDWFRFPAPNNRTRSPKVGGDVVVVPAPASDGALALAEWLATAEAQRIWASQGGLLSVHTEISRTGNTYPTTRIADLAREVTAEPIGRLVFDLADQLGPVGVGLRRVLQDFLRAVGGNESRVEAEAAAAAARMERLAARSGS</sequence>
<dbReference type="InterPro" id="IPR006059">
    <property type="entry name" value="SBP"/>
</dbReference>
<keyword evidence="2" id="KW-0813">Transport</keyword>
<protein>
    <submittedName>
        <fullName evidence="4">Carbohydrate ABC transporter substrate-binding protein</fullName>
    </submittedName>
</protein>
<name>A0A563EK45_9PSEU</name>
<organism evidence="4 5">
    <name type="scientific">Lentzea tibetensis</name>
    <dbReference type="NCBI Taxonomy" id="2591470"/>
    <lineage>
        <taxon>Bacteria</taxon>
        <taxon>Bacillati</taxon>
        <taxon>Actinomycetota</taxon>
        <taxon>Actinomycetes</taxon>
        <taxon>Pseudonocardiales</taxon>
        <taxon>Pseudonocardiaceae</taxon>
        <taxon>Lentzea</taxon>
    </lineage>
</organism>
<keyword evidence="5" id="KW-1185">Reference proteome</keyword>
<comment type="caution">
    <text evidence="4">The sequence shown here is derived from an EMBL/GenBank/DDBJ whole genome shotgun (WGS) entry which is preliminary data.</text>
</comment>
<accession>A0A563EK45</accession>
<proteinExistence type="inferred from homology"/>
<evidence type="ECO:0000256" key="2">
    <source>
        <dbReference type="ARBA" id="ARBA00022448"/>
    </source>
</evidence>